<comment type="caution">
    <text evidence="14">The sequence shown here is derived from an EMBL/GenBank/DDBJ whole genome shotgun (WGS) entry which is preliminary data.</text>
</comment>
<evidence type="ECO:0000256" key="6">
    <source>
        <dbReference type="ARBA" id="ARBA00022679"/>
    </source>
</evidence>
<dbReference type="InterPro" id="IPR003661">
    <property type="entry name" value="HisK_dim/P_dom"/>
</dbReference>
<keyword evidence="6" id="KW-0808">Transferase</keyword>
<dbReference type="Pfam" id="PF02518">
    <property type="entry name" value="HATPase_c"/>
    <property type="match status" value="1"/>
</dbReference>
<dbReference type="SMART" id="SM00388">
    <property type="entry name" value="HisKA"/>
    <property type="match status" value="1"/>
</dbReference>
<feature type="domain" description="Histidine kinase" evidence="12">
    <location>
        <begin position="259"/>
        <end position="461"/>
    </location>
</feature>
<dbReference type="Pfam" id="PF00672">
    <property type="entry name" value="HAMP"/>
    <property type="match status" value="1"/>
</dbReference>
<dbReference type="Proteomes" id="UP000518288">
    <property type="component" value="Unassembled WGS sequence"/>
</dbReference>
<evidence type="ECO:0000259" key="12">
    <source>
        <dbReference type="PROSITE" id="PS50109"/>
    </source>
</evidence>
<evidence type="ECO:0000313" key="15">
    <source>
        <dbReference type="Proteomes" id="UP000518288"/>
    </source>
</evidence>
<dbReference type="PANTHER" id="PTHR44936">
    <property type="entry name" value="SENSOR PROTEIN CREC"/>
    <property type="match status" value="1"/>
</dbReference>
<dbReference type="Gene3D" id="3.30.565.10">
    <property type="entry name" value="Histidine kinase-like ATPase, C-terminal domain"/>
    <property type="match status" value="1"/>
</dbReference>
<dbReference type="RefSeq" id="WP_179631916.1">
    <property type="nucleotide sequence ID" value="NZ_JACCFH010000001.1"/>
</dbReference>
<gene>
    <name evidence="14" type="ORF">BDD16_000011</name>
</gene>
<dbReference type="CDD" id="cd00075">
    <property type="entry name" value="HATPase"/>
    <property type="match status" value="1"/>
</dbReference>
<keyword evidence="4" id="KW-1003">Cell membrane</keyword>
<dbReference type="AlphaFoldDB" id="A0A7Y9QWT5"/>
<dbReference type="GO" id="GO:0005524">
    <property type="term" value="F:ATP binding"/>
    <property type="evidence" value="ECO:0007669"/>
    <property type="project" value="UniProtKB-KW"/>
</dbReference>
<dbReference type="PROSITE" id="PS50885">
    <property type="entry name" value="HAMP"/>
    <property type="match status" value="1"/>
</dbReference>
<evidence type="ECO:0000256" key="8">
    <source>
        <dbReference type="ARBA" id="ARBA00022777"/>
    </source>
</evidence>
<comment type="catalytic activity">
    <reaction evidence="1">
        <text>ATP + protein L-histidine = ADP + protein N-phospho-L-histidine.</text>
        <dbReference type="EC" id="2.7.13.3"/>
    </reaction>
</comment>
<dbReference type="PROSITE" id="PS50109">
    <property type="entry name" value="HIS_KIN"/>
    <property type="match status" value="1"/>
</dbReference>
<reference evidence="14 15" key="1">
    <citation type="submission" date="2020-07" db="EMBL/GenBank/DDBJ databases">
        <title>Genomic Encyclopedia of Archaeal and Bacterial Type Strains, Phase II (KMG-II): from individual species to whole genera.</title>
        <authorList>
            <person name="Goeker M."/>
        </authorList>
    </citation>
    <scope>NUCLEOTIDE SEQUENCE [LARGE SCALE GENOMIC DNA]</scope>
    <source>
        <strain evidence="14 15">DSM 21226</strain>
    </source>
</reference>
<dbReference type="InterPro" id="IPR036097">
    <property type="entry name" value="HisK_dim/P_sf"/>
</dbReference>
<dbReference type="GO" id="GO:0005886">
    <property type="term" value="C:plasma membrane"/>
    <property type="evidence" value="ECO:0007669"/>
    <property type="project" value="UniProtKB-SubCell"/>
</dbReference>
<dbReference type="PANTHER" id="PTHR44936:SF10">
    <property type="entry name" value="SENSOR PROTEIN RSTB"/>
    <property type="match status" value="1"/>
</dbReference>
<evidence type="ECO:0000256" key="10">
    <source>
        <dbReference type="SAM" id="MobiDB-lite"/>
    </source>
</evidence>
<proteinExistence type="predicted"/>
<evidence type="ECO:0000256" key="3">
    <source>
        <dbReference type="ARBA" id="ARBA00012438"/>
    </source>
</evidence>
<dbReference type="CDD" id="cd00082">
    <property type="entry name" value="HisKA"/>
    <property type="match status" value="1"/>
</dbReference>
<keyword evidence="8 14" id="KW-0418">Kinase</keyword>
<dbReference type="EMBL" id="JACCFH010000001">
    <property type="protein sequence ID" value="NYG31025.1"/>
    <property type="molecule type" value="Genomic_DNA"/>
</dbReference>
<sequence length="462" mass="50502">MNAALQAFRRVTGALGVRLVLLFLVLALALTAVFTGGMQRAIGGGWRALVRPLVADYVDRLADELGSPPDVERAKALVERLPLSVRIAGPQVQWDSHPHLRALRAQRQGLLPPWMASEPPRPLPMPPMHRRMHPEDDEAPTAGDDTERGWLLLTRTTADGHTLEFGLGDVPWRHRPRAIGWFTLGLLLVLTGLAYLVMRHWLRPLGDIRAGAVRYGQGQFDPPIPVRSDDELGRLAGQINTMAGELRHMLDAKRALLLSISHELRSPLTRARLNAELVDEGPSRDALLRDLGEMRELISDLLESERLAAGHAALQREPVDLAALVEIAVHEQVPADVALELDLDADLGPVAVDPARWRLLVRNLVGNALRHGQPPLQIRLRREADELVFTVRDHGPGVAPEALAQLGEAFYRPDAARGRSSGGVGLGLYLCRLVAQAHGGRLVARAAAPGLEVTVRMPMALA</sequence>
<feature type="transmembrane region" description="Helical" evidence="11">
    <location>
        <begin position="178"/>
        <end position="198"/>
    </location>
</feature>
<evidence type="ECO:0000256" key="2">
    <source>
        <dbReference type="ARBA" id="ARBA00004651"/>
    </source>
</evidence>
<dbReference type="Gene3D" id="1.10.287.130">
    <property type="match status" value="1"/>
</dbReference>
<dbReference type="SUPFAM" id="SSF47384">
    <property type="entry name" value="Homodimeric domain of signal transducing histidine kinase"/>
    <property type="match status" value="1"/>
</dbReference>
<evidence type="ECO:0000256" key="1">
    <source>
        <dbReference type="ARBA" id="ARBA00000085"/>
    </source>
</evidence>
<dbReference type="InterPro" id="IPR004358">
    <property type="entry name" value="Sig_transdc_His_kin-like_C"/>
</dbReference>
<evidence type="ECO:0000256" key="4">
    <source>
        <dbReference type="ARBA" id="ARBA00022475"/>
    </source>
</evidence>
<evidence type="ECO:0000256" key="9">
    <source>
        <dbReference type="ARBA" id="ARBA00022840"/>
    </source>
</evidence>
<feature type="domain" description="HAMP" evidence="13">
    <location>
        <begin position="199"/>
        <end position="251"/>
    </location>
</feature>
<dbReference type="GO" id="GO:0000155">
    <property type="term" value="F:phosphorelay sensor kinase activity"/>
    <property type="evidence" value="ECO:0007669"/>
    <property type="project" value="InterPro"/>
</dbReference>
<dbReference type="InterPro" id="IPR005467">
    <property type="entry name" value="His_kinase_dom"/>
</dbReference>
<dbReference type="SMART" id="SM00387">
    <property type="entry name" value="HATPase_c"/>
    <property type="match status" value="1"/>
</dbReference>
<name>A0A7Y9QWT5_9BURK</name>
<keyword evidence="11" id="KW-0472">Membrane</keyword>
<dbReference type="SUPFAM" id="SSF158472">
    <property type="entry name" value="HAMP domain-like"/>
    <property type="match status" value="1"/>
</dbReference>
<keyword evidence="9" id="KW-0067">ATP-binding</keyword>
<protein>
    <recommendedName>
        <fullName evidence="3">histidine kinase</fullName>
        <ecNumber evidence="3">2.7.13.3</ecNumber>
    </recommendedName>
</protein>
<dbReference type="InterPro" id="IPR036890">
    <property type="entry name" value="HATPase_C_sf"/>
</dbReference>
<dbReference type="PRINTS" id="PR00344">
    <property type="entry name" value="BCTRLSENSOR"/>
</dbReference>
<keyword evidence="5" id="KW-0597">Phosphoprotein</keyword>
<keyword evidence="11" id="KW-0812">Transmembrane</keyword>
<dbReference type="InterPro" id="IPR050980">
    <property type="entry name" value="2C_sensor_his_kinase"/>
</dbReference>
<evidence type="ECO:0000256" key="7">
    <source>
        <dbReference type="ARBA" id="ARBA00022741"/>
    </source>
</evidence>
<feature type="region of interest" description="Disordered" evidence="10">
    <location>
        <begin position="114"/>
        <end position="145"/>
    </location>
</feature>
<dbReference type="Gene3D" id="6.10.340.10">
    <property type="match status" value="1"/>
</dbReference>
<dbReference type="SUPFAM" id="SSF55874">
    <property type="entry name" value="ATPase domain of HSP90 chaperone/DNA topoisomerase II/histidine kinase"/>
    <property type="match status" value="1"/>
</dbReference>
<dbReference type="InterPro" id="IPR003594">
    <property type="entry name" value="HATPase_dom"/>
</dbReference>
<keyword evidence="11" id="KW-1133">Transmembrane helix</keyword>
<accession>A0A7Y9QWT5</accession>
<evidence type="ECO:0000256" key="11">
    <source>
        <dbReference type="SAM" id="Phobius"/>
    </source>
</evidence>
<dbReference type="SMART" id="SM00304">
    <property type="entry name" value="HAMP"/>
    <property type="match status" value="1"/>
</dbReference>
<evidence type="ECO:0000313" key="14">
    <source>
        <dbReference type="EMBL" id="NYG31025.1"/>
    </source>
</evidence>
<evidence type="ECO:0000259" key="13">
    <source>
        <dbReference type="PROSITE" id="PS50885"/>
    </source>
</evidence>
<dbReference type="EC" id="2.7.13.3" evidence="3"/>
<dbReference type="Pfam" id="PF00512">
    <property type="entry name" value="HisKA"/>
    <property type="match status" value="1"/>
</dbReference>
<dbReference type="CDD" id="cd06225">
    <property type="entry name" value="HAMP"/>
    <property type="match status" value="1"/>
</dbReference>
<keyword evidence="15" id="KW-1185">Reference proteome</keyword>
<comment type="subcellular location">
    <subcellularLocation>
        <location evidence="2">Cell membrane</location>
        <topology evidence="2">Multi-pass membrane protein</topology>
    </subcellularLocation>
</comment>
<organism evidence="14 15">
    <name type="scientific">Sphaerotilus montanus</name>
    <dbReference type="NCBI Taxonomy" id="522889"/>
    <lineage>
        <taxon>Bacteria</taxon>
        <taxon>Pseudomonadati</taxon>
        <taxon>Pseudomonadota</taxon>
        <taxon>Betaproteobacteria</taxon>
        <taxon>Burkholderiales</taxon>
        <taxon>Sphaerotilaceae</taxon>
        <taxon>Sphaerotilus</taxon>
    </lineage>
</organism>
<dbReference type="InterPro" id="IPR003660">
    <property type="entry name" value="HAMP_dom"/>
</dbReference>
<evidence type="ECO:0000256" key="5">
    <source>
        <dbReference type="ARBA" id="ARBA00022553"/>
    </source>
</evidence>
<keyword evidence="7" id="KW-0547">Nucleotide-binding</keyword>